<name>D2VW25_NAEGR</name>
<organism evidence="2">
    <name type="scientific">Naegleria gruberi</name>
    <name type="common">Amoeba</name>
    <dbReference type="NCBI Taxonomy" id="5762"/>
    <lineage>
        <taxon>Eukaryota</taxon>
        <taxon>Discoba</taxon>
        <taxon>Heterolobosea</taxon>
        <taxon>Tetramitia</taxon>
        <taxon>Eutetramitia</taxon>
        <taxon>Vahlkampfiidae</taxon>
        <taxon>Naegleria</taxon>
    </lineage>
</organism>
<protein>
    <submittedName>
        <fullName evidence="1">Predicted protein</fullName>
    </submittedName>
</protein>
<accession>D2VW25</accession>
<reference evidence="1 2" key="1">
    <citation type="journal article" date="2010" name="Cell">
        <title>The genome of Naegleria gruberi illuminates early eukaryotic versatility.</title>
        <authorList>
            <person name="Fritz-Laylin L.K."/>
            <person name="Prochnik S.E."/>
            <person name="Ginger M.L."/>
            <person name="Dacks J.B."/>
            <person name="Carpenter M.L."/>
            <person name="Field M.C."/>
            <person name="Kuo A."/>
            <person name="Paredez A."/>
            <person name="Chapman J."/>
            <person name="Pham J."/>
            <person name="Shu S."/>
            <person name="Neupane R."/>
            <person name="Cipriano M."/>
            <person name="Mancuso J."/>
            <person name="Tu H."/>
            <person name="Salamov A."/>
            <person name="Lindquist E."/>
            <person name="Shapiro H."/>
            <person name="Lucas S."/>
            <person name="Grigoriev I.V."/>
            <person name="Cande W.Z."/>
            <person name="Fulton C."/>
            <person name="Rokhsar D.S."/>
            <person name="Dawson S.C."/>
        </authorList>
    </citation>
    <scope>NUCLEOTIDE SEQUENCE [LARGE SCALE GENOMIC DNA]</scope>
    <source>
        <strain evidence="1 2">NEG-M</strain>
    </source>
</reference>
<dbReference type="RefSeq" id="XP_002671685.1">
    <property type="nucleotide sequence ID" value="XM_002671639.1"/>
</dbReference>
<gene>
    <name evidence="1" type="ORF">NAEGRDRAFT_52710</name>
</gene>
<evidence type="ECO:0000313" key="1">
    <source>
        <dbReference type="EMBL" id="EFC38941.1"/>
    </source>
</evidence>
<proteinExistence type="predicted"/>
<sequence length="350" mass="40809">MGNSQPASNLDGQTTYDRSTGEQIVNFNLFSDDECKEKTHEEIEASQVDYFSSDQRLDELKTILGEDIVNNQLEYYKNVTKVTEECLPVMAITKDYPFMDEYIGHYLVACLMRKSESFAKHSKPFKCLDDGYLDEILDVNTLKKYPTKILKQKFEEFHQDFQYCMSVPNSNEYSRVMETVSLETVFKEPYSAILSQPNQIEIIKSRFLPKQTTLEVKKIEHEPMEPYIYNPKTDTEEDFERKLIALSQTDFLKQDIELVKECYQKEQESTSADCFGKYNSLLSISELVLCKKEILTQSPQLTFPNIEDSALLDFKKDGSCSGVLLKNHIEKLFPNMPKFHYLYFYNKDNN</sequence>
<evidence type="ECO:0000313" key="2">
    <source>
        <dbReference type="Proteomes" id="UP000006671"/>
    </source>
</evidence>
<dbReference type="GeneID" id="8850795"/>
<dbReference type="VEuPathDB" id="AmoebaDB:NAEGRDRAFT_52710"/>
<dbReference type="KEGG" id="ngr:NAEGRDRAFT_52710"/>
<keyword evidence="2" id="KW-1185">Reference proteome</keyword>
<dbReference type="Proteomes" id="UP000006671">
    <property type="component" value="Unassembled WGS sequence"/>
</dbReference>
<dbReference type="InParanoid" id="D2VW25"/>
<dbReference type="AlphaFoldDB" id="D2VW25"/>
<dbReference type="EMBL" id="GG738903">
    <property type="protein sequence ID" value="EFC38941.1"/>
    <property type="molecule type" value="Genomic_DNA"/>
</dbReference>